<evidence type="ECO:0000313" key="2">
    <source>
        <dbReference type="Proteomes" id="UP000324015"/>
    </source>
</evidence>
<accession>A0A5P2CGH0</accession>
<evidence type="ECO:0000313" key="1">
    <source>
        <dbReference type="EMBL" id="QES41327.1"/>
    </source>
</evidence>
<proteinExistence type="predicted"/>
<dbReference type="AlphaFoldDB" id="A0A5P2CGH0"/>
<sequence length="209" mass="23562">MRMLFILDRLGDACGTESDVPLTAVRVIHSERKLQKLDFLIRNPDYLANVIISGWEEGRLSSDSLLDARTVLEEREPELHTYRMLRGRHGAFEQLNNALSVLRHLELIAIRRAGRVSDGRVQRRDYYLLDAGVACAQELRTTEPQLAWYDQQARYVLMAARGMSGGQLKALQYGHEEYASTPEGRIIGGITAKVRERLDVALAQEGLAA</sequence>
<dbReference type="Proteomes" id="UP000324015">
    <property type="component" value="Chromosome"/>
</dbReference>
<reference evidence="1 2" key="1">
    <citation type="submission" date="2018-05" db="EMBL/GenBank/DDBJ databases">
        <title>Streptomyces venezuelae.</title>
        <authorList>
            <person name="Kim W."/>
            <person name="Lee N."/>
            <person name="Cho B.-K."/>
        </authorList>
    </citation>
    <scope>NUCLEOTIDE SEQUENCE [LARGE SCALE GENOMIC DNA]</scope>
    <source>
        <strain evidence="1 2">ATCC 14585</strain>
    </source>
</reference>
<protein>
    <submittedName>
        <fullName evidence="1">Uncharacterized protein</fullName>
    </submittedName>
</protein>
<name>A0A5P2CGH0_STRVZ</name>
<gene>
    <name evidence="1" type="ORF">DEJ49_10170</name>
</gene>
<dbReference type="EMBL" id="CP029191">
    <property type="protein sequence ID" value="QES41327.1"/>
    <property type="molecule type" value="Genomic_DNA"/>
</dbReference>
<organism evidence="1 2">
    <name type="scientific">Streptomyces venezuelae</name>
    <dbReference type="NCBI Taxonomy" id="54571"/>
    <lineage>
        <taxon>Bacteria</taxon>
        <taxon>Bacillati</taxon>
        <taxon>Actinomycetota</taxon>
        <taxon>Actinomycetes</taxon>
        <taxon>Kitasatosporales</taxon>
        <taxon>Streptomycetaceae</taxon>
        <taxon>Streptomyces</taxon>
    </lineage>
</organism>